<sequence length="229" mass="25816">MDHILRNLNYLFTTYPLDFYAYFFLLVPLSVAVYRRGFLTPALLLISYYLCGRFISDTVMLYYSLIPQNNLNLSKVIILVDVLFIGRFYFVSLTGNSFSGRLTVVATTIVFCAALVNYLSDGPLSVGRSGLRLLMVVLALTYFNKILAENQIKKVVLHAAFWVSAGFLFYGAGTLMIAVSADYLQKAPQDVYDVYANMDQMISILFSCLAAVGLWMSKFDQDNYYTGIV</sequence>
<dbReference type="Proteomes" id="UP000664628">
    <property type="component" value="Unassembled WGS sequence"/>
</dbReference>
<feature type="transmembrane region" description="Helical" evidence="1">
    <location>
        <begin position="102"/>
        <end position="120"/>
    </location>
</feature>
<keyword evidence="1" id="KW-1133">Transmembrane helix</keyword>
<reference evidence="2 3" key="1">
    <citation type="submission" date="2021-03" db="EMBL/GenBank/DDBJ databases">
        <title>Fibrella sp. HMF5405 genome sequencing and assembly.</title>
        <authorList>
            <person name="Kang H."/>
            <person name="Kim H."/>
            <person name="Bae S."/>
            <person name="Joh K."/>
        </authorList>
    </citation>
    <scope>NUCLEOTIDE SEQUENCE [LARGE SCALE GENOMIC DNA]</scope>
    <source>
        <strain evidence="2 3">HMF5405</strain>
    </source>
</reference>
<keyword evidence="1" id="KW-0812">Transmembrane</keyword>
<feature type="transmembrane region" description="Helical" evidence="1">
    <location>
        <begin position="155"/>
        <end position="181"/>
    </location>
</feature>
<feature type="transmembrane region" description="Helical" evidence="1">
    <location>
        <begin position="126"/>
        <end position="143"/>
    </location>
</feature>
<accession>A0ABS3JFL8</accession>
<evidence type="ECO:0000256" key="1">
    <source>
        <dbReference type="SAM" id="Phobius"/>
    </source>
</evidence>
<comment type="caution">
    <text evidence="2">The sequence shown here is derived from an EMBL/GenBank/DDBJ whole genome shotgun (WGS) entry which is preliminary data.</text>
</comment>
<feature type="transmembrane region" description="Helical" evidence="1">
    <location>
        <begin position="19"/>
        <end position="35"/>
    </location>
</feature>
<evidence type="ECO:0000313" key="2">
    <source>
        <dbReference type="EMBL" id="MBO0948770.1"/>
    </source>
</evidence>
<feature type="transmembrane region" description="Helical" evidence="1">
    <location>
        <begin position="71"/>
        <end position="90"/>
    </location>
</feature>
<keyword evidence="1" id="KW-0472">Membrane</keyword>
<organism evidence="2 3">
    <name type="scientific">Fibrella forsythiae</name>
    <dbReference type="NCBI Taxonomy" id="2817061"/>
    <lineage>
        <taxon>Bacteria</taxon>
        <taxon>Pseudomonadati</taxon>
        <taxon>Bacteroidota</taxon>
        <taxon>Cytophagia</taxon>
        <taxon>Cytophagales</taxon>
        <taxon>Spirosomataceae</taxon>
        <taxon>Fibrella</taxon>
    </lineage>
</organism>
<name>A0ABS3JFL8_9BACT</name>
<feature type="transmembrane region" description="Helical" evidence="1">
    <location>
        <begin position="42"/>
        <end position="65"/>
    </location>
</feature>
<gene>
    <name evidence="2" type="ORF">J2I46_09275</name>
</gene>
<evidence type="ECO:0000313" key="3">
    <source>
        <dbReference type="Proteomes" id="UP000664628"/>
    </source>
</evidence>
<proteinExistence type="predicted"/>
<protein>
    <submittedName>
        <fullName evidence="2">Uncharacterized protein</fullName>
    </submittedName>
</protein>
<feature type="transmembrane region" description="Helical" evidence="1">
    <location>
        <begin position="201"/>
        <end position="217"/>
    </location>
</feature>
<keyword evidence="3" id="KW-1185">Reference proteome</keyword>
<dbReference type="RefSeq" id="WP_207328720.1">
    <property type="nucleotide sequence ID" value="NZ_JAFMYW010000002.1"/>
</dbReference>
<dbReference type="EMBL" id="JAFMYW010000002">
    <property type="protein sequence ID" value="MBO0948770.1"/>
    <property type="molecule type" value="Genomic_DNA"/>
</dbReference>